<protein>
    <submittedName>
        <fullName evidence="2">Translation initiation factor 3</fullName>
    </submittedName>
</protein>
<dbReference type="AlphaFoldDB" id="A0A6J4LVN8"/>
<evidence type="ECO:0000313" key="2">
    <source>
        <dbReference type="EMBL" id="CAA9342096.1"/>
    </source>
</evidence>
<dbReference type="EMBL" id="CADCUH010000091">
    <property type="protein sequence ID" value="CAA9342096.1"/>
    <property type="molecule type" value="Genomic_DNA"/>
</dbReference>
<keyword evidence="2" id="KW-0648">Protein biosynthesis</keyword>
<accession>A0A6J4LVN8</accession>
<feature type="region of interest" description="Disordered" evidence="1">
    <location>
        <begin position="1"/>
        <end position="118"/>
    </location>
</feature>
<name>A0A6J4LVN8_9ACTN</name>
<dbReference type="GO" id="GO:0003743">
    <property type="term" value="F:translation initiation factor activity"/>
    <property type="evidence" value="ECO:0007669"/>
    <property type="project" value="UniProtKB-KW"/>
</dbReference>
<sequence>ARGPARRTQRRDRRHRPHRGRPAPRPGSRPRPRRGRTDGAPAGLQAHGLRQVQVRERAEGPRGAPEPDQRDHQGDEAPPEDRLARLRDQEGSRRAVPQGGRQGEDHDHVPRPRAAPSR</sequence>
<evidence type="ECO:0000256" key="1">
    <source>
        <dbReference type="SAM" id="MobiDB-lite"/>
    </source>
</evidence>
<feature type="compositionally biased region" description="Basic and acidic residues" evidence="1">
    <location>
        <begin position="53"/>
        <end position="93"/>
    </location>
</feature>
<keyword evidence="2" id="KW-0396">Initiation factor</keyword>
<gene>
    <name evidence="2" type="ORF">AVDCRST_MAG36-1450</name>
</gene>
<proteinExistence type="predicted"/>
<organism evidence="2">
    <name type="scientific">uncultured Nocardioidaceae bacterium</name>
    <dbReference type="NCBI Taxonomy" id="253824"/>
    <lineage>
        <taxon>Bacteria</taxon>
        <taxon>Bacillati</taxon>
        <taxon>Actinomycetota</taxon>
        <taxon>Actinomycetes</taxon>
        <taxon>Propionibacteriales</taxon>
        <taxon>Nocardioidaceae</taxon>
        <taxon>environmental samples</taxon>
    </lineage>
</organism>
<feature type="compositionally biased region" description="Basic residues" evidence="1">
    <location>
        <begin position="1"/>
        <end position="34"/>
    </location>
</feature>
<feature type="non-terminal residue" evidence="2">
    <location>
        <position position="1"/>
    </location>
</feature>
<reference evidence="2" key="1">
    <citation type="submission" date="2020-02" db="EMBL/GenBank/DDBJ databases">
        <authorList>
            <person name="Meier V. D."/>
        </authorList>
    </citation>
    <scope>NUCLEOTIDE SEQUENCE</scope>
    <source>
        <strain evidence="2">AVDCRST_MAG36</strain>
    </source>
</reference>
<feature type="non-terminal residue" evidence="2">
    <location>
        <position position="118"/>
    </location>
</feature>